<evidence type="ECO:0000313" key="2">
    <source>
        <dbReference type="Proteomes" id="UP001485301"/>
    </source>
</evidence>
<keyword evidence="2" id="KW-1185">Reference proteome</keyword>
<sequence length="222" mass="26355">MRNNFKVFKRVYKHRCQPLEMQFFYRMILQRISNGLSPEEVSFLMGKALDFISKVESFKIKTILAIDYYIFCRVLEVGSIHAMLPLGMNLSKQKYAYELHVNTLAEEVIYHLYRLSIEEGVQEIEFKIMDIRHNFDPNEPSTLNELRKVKRIIEAQVGTGYFNKNRSPYEIHKLVCMILETYVKPKNLMKILEDLLNRSDELKLIRKESKYGFVYLSKSYEG</sequence>
<dbReference type="EMBL" id="CP151087">
    <property type="protein sequence ID" value="WZN58140.1"/>
    <property type="molecule type" value="Genomic_DNA"/>
</dbReference>
<name>A0ACD5CBV4_9SPHI</name>
<dbReference type="Proteomes" id="UP001485301">
    <property type="component" value="Chromosome"/>
</dbReference>
<organism evidence="1 2">
    <name type="scientific">Sphingobacterium thalpophilum</name>
    <dbReference type="NCBI Taxonomy" id="259"/>
    <lineage>
        <taxon>Bacteria</taxon>
        <taxon>Pseudomonadati</taxon>
        <taxon>Bacteroidota</taxon>
        <taxon>Sphingobacteriia</taxon>
        <taxon>Sphingobacteriales</taxon>
        <taxon>Sphingobacteriaceae</taxon>
        <taxon>Sphingobacterium</taxon>
    </lineage>
</organism>
<reference evidence="1" key="1">
    <citation type="submission" date="2024-04" db="EMBL/GenBank/DDBJ databases">
        <title>Complete genome sequence of Sphingobacterium thalpophiium BAA-1094.</title>
        <authorList>
            <person name="Adaikpoh B.I."/>
        </authorList>
    </citation>
    <scope>NUCLEOTIDE SEQUENCE</scope>
    <source>
        <strain evidence="1">BAA-1094</strain>
    </source>
</reference>
<gene>
    <name evidence="1" type="ORF">AACH28_11515</name>
</gene>
<protein>
    <submittedName>
        <fullName evidence="1">Uncharacterized protein</fullName>
    </submittedName>
</protein>
<proteinExistence type="predicted"/>
<evidence type="ECO:0000313" key="1">
    <source>
        <dbReference type="EMBL" id="WZN58140.1"/>
    </source>
</evidence>
<accession>A0ACD5CBV4</accession>